<dbReference type="EMBL" id="CP019724">
    <property type="protein sequence ID" value="AQS69899.1"/>
    <property type="molecule type" value="Genomic_DNA"/>
</dbReference>
<dbReference type="Proteomes" id="UP000189443">
    <property type="component" value="Chromosome"/>
</dbReference>
<gene>
    <name evidence="2" type="ORF">B1H29_26165</name>
</gene>
<name>A0A1S6JDW7_9ACTN</name>
<evidence type="ECO:0000259" key="1">
    <source>
        <dbReference type="Pfam" id="PF04149"/>
    </source>
</evidence>
<dbReference type="InterPro" id="IPR007278">
    <property type="entry name" value="DUF397"/>
</dbReference>
<dbReference type="OrthoDB" id="4562195at2"/>
<proteinExistence type="predicted"/>
<dbReference type="RefSeq" id="WP_055416615.1">
    <property type="nucleotide sequence ID" value="NZ_CP019724.1"/>
</dbReference>
<keyword evidence="3" id="KW-1185">Reference proteome</keyword>
<dbReference type="KEGG" id="spac:B1H29_26165"/>
<feature type="domain" description="DUF397" evidence="1">
    <location>
        <begin position="13"/>
        <end position="67"/>
    </location>
</feature>
<protein>
    <submittedName>
        <fullName evidence="2">DUF397 domain-containing protein</fullName>
    </submittedName>
</protein>
<evidence type="ECO:0000313" key="2">
    <source>
        <dbReference type="EMBL" id="AQS69899.1"/>
    </source>
</evidence>
<sequence length="69" mass="7496">MIRIPATPDAPALAWFRSSYSSSGDGNDCVEVAITPAIVRVRDSKRPRRARLAVTRAAWSAFVADARHG</sequence>
<dbReference type="Pfam" id="PF04149">
    <property type="entry name" value="DUF397"/>
    <property type="match status" value="1"/>
</dbReference>
<evidence type="ECO:0000313" key="3">
    <source>
        <dbReference type="Proteomes" id="UP000189443"/>
    </source>
</evidence>
<organism evidence="2 3">
    <name type="scientific">Streptomyces pactum</name>
    <dbReference type="NCBI Taxonomy" id="68249"/>
    <lineage>
        <taxon>Bacteria</taxon>
        <taxon>Bacillati</taxon>
        <taxon>Actinomycetota</taxon>
        <taxon>Actinomycetes</taxon>
        <taxon>Kitasatosporales</taxon>
        <taxon>Streptomycetaceae</taxon>
        <taxon>Streptomyces</taxon>
    </lineage>
</organism>
<dbReference type="AlphaFoldDB" id="A0A1S6JDW7"/>
<accession>A0A1S6JDW7</accession>
<reference evidence="2 3" key="1">
    <citation type="submission" date="2017-02" db="EMBL/GenBank/DDBJ databases">
        <title>Streptomyces pactum ACT12 Genome sequencing and assembly.</title>
        <authorList>
            <person name="Xue Q."/>
            <person name="Yan X."/>
            <person name="Jia L."/>
            <person name="Yan H."/>
        </authorList>
    </citation>
    <scope>NUCLEOTIDE SEQUENCE [LARGE SCALE GENOMIC DNA]</scope>
    <source>
        <strain evidence="2 3">ACT12</strain>
    </source>
</reference>